<evidence type="ECO:0000256" key="8">
    <source>
        <dbReference type="ARBA" id="ARBA00022989"/>
    </source>
</evidence>
<dbReference type="FunFam" id="3.80.10.10:FF:001347">
    <property type="entry name" value="LRR receptor-like serine/threonine-protein kinase GSO2"/>
    <property type="match status" value="1"/>
</dbReference>
<evidence type="ECO:0000256" key="1">
    <source>
        <dbReference type="ARBA" id="ARBA00004251"/>
    </source>
</evidence>
<evidence type="ECO:0000256" key="6">
    <source>
        <dbReference type="ARBA" id="ARBA00022729"/>
    </source>
</evidence>
<keyword evidence="4" id="KW-0433">Leucine-rich repeat</keyword>
<dbReference type="AlphaFoldDB" id="A0AA86VI18"/>
<evidence type="ECO:0008006" key="15">
    <source>
        <dbReference type="Google" id="ProtNLM"/>
    </source>
</evidence>
<keyword evidence="10" id="KW-0675">Receptor</keyword>
<dbReference type="PRINTS" id="PR00019">
    <property type="entry name" value="LEURICHRPT"/>
</dbReference>
<evidence type="ECO:0000256" key="11">
    <source>
        <dbReference type="ARBA" id="ARBA00023180"/>
    </source>
</evidence>
<evidence type="ECO:0000256" key="7">
    <source>
        <dbReference type="ARBA" id="ARBA00022737"/>
    </source>
</evidence>
<dbReference type="PANTHER" id="PTHR48063:SF98">
    <property type="entry name" value="LRR RECEPTOR-LIKE SERINE_THREONINE-PROTEIN KINASE FLS2"/>
    <property type="match status" value="1"/>
</dbReference>
<dbReference type="InterPro" id="IPR046956">
    <property type="entry name" value="RLP23-like"/>
</dbReference>
<keyword evidence="7" id="KW-0677">Repeat</keyword>
<dbReference type="EMBL" id="OY731401">
    <property type="protein sequence ID" value="CAJ1947230.1"/>
    <property type="molecule type" value="Genomic_DNA"/>
</dbReference>
<dbReference type="FunFam" id="3.80.10.10:FF:000111">
    <property type="entry name" value="LRR receptor-like serine/threonine-protein kinase ERECTA"/>
    <property type="match status" value="1"/>
</dbReference>
<dbReference type="InterPro" id="IPR003591">
    <property type="entry name" value="Leu-rich_rpt_typical-subtyp"/>
</dbReference>
<comment type="subcellular location">
    <subcellularLocation>
        <location evidence="1">Cell membrane</location>
        <topology evidence="1">Single-pass type I membrane protein</topology>
    </subcellularLocation>
</comment>
<evidence type="ECO:0000313" key="14">
    <source>
        <dbReference type="Proteomes" id="UP001189624"/>
    </source>
</evidence>
<dbReference type="Gramene" id="rna-AYBTSS11_LOCUS12553">
    <property type="protein sequence ID" value="CAJ1947230.1"/>
    <property type="gene ID" value="gene-AYBTSS11_LOCUS12553"/>
</dbReference>
<keyword evidence="9 12" id="KW-0472">Membrane</keyword>
<evidence type="ECO:0000256" key="10">
    <source>
        <dbReference type="ARBA" id="ARBA00023170"/>
    </source>
</evidence>
<dbReference type="Gene3D" id="3.80.10.10">
    <property type="entry name" value="Ribonuclease Inhibitor"/>
    <property type="match status" value="2"/>
</dbReference>
<evidence type="ECO:0000256" key="4">
    <source>
        <dbReference type="ARBA" id="ARBA00022614"/>
    </source>
</evidence>
<dbReference type="Proteomes" id="UP001189624">
    <property type="component" value="Chromosome 4"/>
</dbReference>
<keyword evidence="6" id="KW-0732">Signal</keyword>
<keyword evidence="3" id="KW-1003">Cell membrane</keyword>
<dbReference type="Pfam" id="PF13855">
    <property type="entry name" value="LRR_8"/>
    <property type="match status" value="3"/>
</dbReference>
<comment type="similarity">
    <text evidence="2">Belongs to the RLP family.</text>
</comment>
<evidence type="ECO:0000256" key="12">
    <source>
        <dbReference type="SAM" id="Phobius"/>
    </source>
</evidence>
<dbReference type="FunFam" id="3.80.10.10:FF:000041">
    <property type="entry name" value="LRR receptor-like serine/threonine-protein kinase ERECTA"/>
    <property type="match status" value="1"/>
</dbReference>
<evidence type="ECO:0000256" key="2">
    <source>
        <dbReference type="ARBA" id="ARBA00009592"/>
    </source>
</evidence>
<dbReference type="SMART" id="SM00369">
    <property type="entry name" value="LRR_TYP"/>
    <property type="match status" value="6"/>
</dbReference>
<name>A0AA86VI18_9FABA</name>
<dbReference type="InterPro" id="IPR032675">
    <property type="entry name" value="LRR_dom_sf"/>
</dbReference>
<organism evidence="13 14">
    <name type="scientific">Sphenostylis stenocarpa</name>
    <dbReference type="NCBI Taxonomy" id="92480"/>
    <lineage>
        <taxon>Eukaryota</taxon>
        <taxon>Viridiplantae</taxon>
        <taxon>Streptophyta</taxon>
        <taxon>Embryophyta</taxon>
        <taxon>Tracheophyta</taxon>
        <taxon>Spermatophyta</taxon>
        <taxon>Magnoliopsida</taxon>
        <taxon>eudicotyledons</taxon>
        <taxon>Gunneridae</taxon>
        <taxon>Pentapetalae</taxon>
        <taxon>rosids</taxon>
        <taxon>fabids</taxon>
        <taxon>Fabales</taxon>
        <taxon>Fabaceae</taxon>
        <taxon>Papilionoideae</taxon>
        <taxon>50 kb inversion clade</taxon>
        <taxon>NPAAA clade</taxon>
        <taxon>indigoferoid/millettioid clade</taxon>
        <taxon>Phaseoleae</taxon>
        <taxon>Sphenostylis</taxon>
    </lineage>
</organism>
<dbReference type="GO" id="GO:0005886">
    <property type="term" value="C:plasma membrane"/>
    <property type="evidence" value="ECO:0007669"/>
    <property type="project" value="UniProtKB-SubCell"/>
</dbReference>
<evidence type="ECO:0000256" key="3">
    <source>
        <dbReference type="ARBA" id="ARBA00022475"/>
    </source>
</evidence>
<feature type="transmembrane region" description="Helical" evidence="12">
    <location>
        <begin position="573"/>
        <end position="596"/>
    </location>
</feature>
<keyword evidence="5 12" id="KW-0812">Transmembrane</keyword>
<keyword evidence="8 12" id="KW-1133">Transmembrane helix</keyword>
<keyword evidence="14" id="KW-1185">Reference proteome</keyword>
<dbReference type="PROSITE" id="PS51450">
    <property type="entry name" value="LRR"/>
    <property type="match status" value="1"/>
</dbReference>
<keyword evidence="11" id="KW-0325">Glycoprotein</keyword>
<sequence length="635" mass="71032">MMENTSIVGSLSFDHSPHLVYLDLSFNHLNGSIPEFEVSKVASLQFLDLSHNQLSGTVPYAIGQLPNLSYLSLSSNHLNGIISETHLLNLSELKALDVSRNSLQFNLNHNWVPPFQLQQLWASSCILGSQFPTWLKYQRNLQVLDISNTSIIDSFPEWLWDISSNLLSFNVSHNKLGGVLLKSLPNTNPESATVWDFSFNNLSGPVPTFPQNLGSLFLSNNMFSGFVSFFCTTSPKNLAYLDLSSNSLAGPLPNCWEKFKSLKVLNLAHNRLSGRIPKSFGTLRQIKSIDLCSNNFSGEIPSLTRCRSLKFIDFGNNILHGTLPTWIGHNLHHLVVLSLPNNKIQGSIHASLCNLRFLQVLILSSNNIKGEIPHCLGHIAALSNIKFERQILFYRPYGYSFDDITQTKTLNDEVTLAWKGQTREYGEILCFVKFIDLSGNLLTGEIPQSITTLVALAGLNLSGNNLSGFIPSTIGHMQRMESLDLSRNHLYGEIPASLSNLTFLSSMNLSCNNLSGEIPKGTQLQSFDASSYVENSGLCGPPLPNQCPWNLIPSSRRVDKNGIEEDEDELINFGFYFSVVLGFYVGFWGVCGTLTLKSSWRHAYFGFFNKIYDWTYVTVVVSVARMKRRFEMQHC</sequence>
<gene>
    <name evidence="13" type="ORF">AYBTSS11_LOCUS12553</name>
</gene>
<evidence type="ECO:0000256" key="5">
    <source>
        <dbReference type="ARBA" id="ARBA00022692"/>
    </source>
</evidence>
<reference evidence="13" key="1">
    <citation type="submission" date="2023-10" db="EMBL/GenBank/DDBJ databases">
        <authorList>
            <person name="Domelevo Entfellner J.-B."/>
        </authorList>
    </citation>
    <scope>NUCLEOTIDE SEQUENCE</scope>
</reference>
<dbReference type="InterPro" id="IPR001611">
    <property type="entry name" value="Leu-rich_rpt"/>
</dbReference>
<dbReference type="PANTHER" id="PTHR48063">
    <property type="entry name" value="LRR RECEPTOR-LIKE KINASE"/>
    <property type="match status" value="1"/>
</dbReference>
<proteinExistence type="inferred from homology"/>
<dbReference type="Pfam" id="PF00560">
    <property type="entry name" value="LRR_1"/>
    <property type="match status" value="2"/>
</dbReference>
<accession>A0AA86VI18</accession>
<dbReference type="SUPFAM" id="SSF52058">
    <property type="entry name" value="L domain-like"/>
    <property type="match status" value="2"/>
</dbReference>
<protein>
    <recommendedName>
        <fullName evidence="15">Non-specific serine/threonine protein kinase</fullName>
    </recommendedName>
</protein>
<evidence type="ECO:0000256" key="9">
    <source>
        <dbReference type="ARBA" id="ARBA00023136"/>
    </source>
</evidence>
<evidence type="ECO:0000313" key="13">
    <source>
        <dbReference type="EMBL" id="CAJ1947230.1"/>
    </source>
</evidence>